<accession>A0A4Y9ZSF4</accession>
<dbReference type="SUPFAM" id="SSF50494">
    <property type="entry name" value="Trypsin-like serine proteases"/>
    <property type="match status" value="1"/>
</dbReference>
<evidence type="ECO:0000313" key="2">
    <source>
        <dbReference type="Proteomes" id="UP000298061"/>
    </source>
</evidence>
<protein>
    <recommendedName>
        <fullName evidence="3">Peptidase S1 domain-containing protein</fullName>
    </recommendedName>
</protein>
<evidence type="ECO:0008006" key="3">
    <source>
        <dbReference type="Google" id="ProtNLM"/>
    </source>
</evidence>
<proteinExistence type="predicted"/>
<dbReference type="STRING" id="135208.A0A4Y9ZSF4"/>
<evidence type="ECO:0000313" key="1">
    <source>
        <dbReference type="EMBL" id="TFY77722.1"/>
    </source>
</evidence>
<dbReference type="InterPro" id="IPR009003">
    <property type="entry name" value="Peptidase_S1_PA"/>
</dbReference>
<dbReference type="AlphaFoldDB" id="A0A4Y9ZSF4"/>
<dbReference type="Proteomes" id="UP000298061">
    <property type="component" value="Unassembled WGS sequence"/>
</dbReference>
<reference evidence="1 2" key="1">
    <citation type="submission" date="2019-02" db="EMBL/GenBank/DDBJ databases">
        <title>Genome sequencing of the rare red list fungi Hericium alpestre (H. flagellum).</title>
        <authorList>
            <person name="Buettner E."/>
            <person name="Kellner H."/>
        </authorList>
    </citation>
    <scope>NUCLEOTIDE SEQUENCE [LARGE SCALE GENOMIC DNA]</scope>
    <source>
        <strain evidence="1 2">DSM 108284</strain>
    </source>
</reference>
<gene>
    <name evidence="1" type="ORF">EWM64_g6289</name>
</gene>
<sequence>MATSLTVIPSSTNDILSASYPFATKVRWLAAMSHGTPFEVDEVFLESCKDVLSLVSPTMTLVASTTAYKFSDLSLDDDEESVSDADRLSAFYPNAGYDFYGTPSGALCVYKNGQAWPVRTGPESQRIIREARGVHGHPMQPTWPELGRRVCDLLGDKDVLWTSMDCLAFAEAGQEKFSPLLIWIGVEPKSLAYELANTVADAVTYLISLAGFSGFEIGFRESVVTHSGGPKMLSFDPFNDSVPEFREPFAPTLGLFIAPLKTPHYEGTGALYLRESSDSKRVFLLTCAHVARPPPVHPNTGLARKKKSQPREQVIALGTSGYTNAIKSMMGAIGDQDRSIKDWETVLRRLGEPKEGESAKVTSSRNEHLGLVEKAKAKIVEIDTFHNEISKRWTIPEQRVIGKVVHVEPIAVNVPPQGLTRDWALIELYDDKYDWSTFKGNKVYIGGNLSSLDYGKIMFPHPEDQADYEYPEDGLLQAYGVIQPDEIRNPKQLDTNGEECLLVVKHGLTTGTTIGRVTGMESFTRNFNEYGIKEMSMEIAVLPYGNANGPFSAPGDSGSIVLDRKGRILGMLNGSAGTTDKTDITYLTPYSYIEKDIKKHFPNSFLYDVVE</sequence>
<dbReference type="EMBL" id="SFCI01000839">
    <property type="protein sequence ID" value="TFY77722.1"/>
    <property type="molecule type" value="Genomic_DNA"/>
</dbReference>
<comment type="caution">
    <text evidence="1">The sequence shown here is derived from an EMBL/GenBank/DDBJ whole genome shotgun (WGS) entry which is preliminary data.</text>
</comment>
<organism evidence="1 2">
    <name type="scientific">Hericium alpestre</name>
    <dbReference type="NCBI Taxonomy" id="135208"/>
    <lineage>
        <taxon>Eukaryota</taxon>
        <taxon>Fungi</taxon>
        <taxon>Dikarya</taxon>
        <taxon>Basidiomycota</taxon>
        <taxon>Agaricomycotina</taxon>
        <taxon>Agaricomycetes</taxon>
        <taxon>Russulales</taxon>
        <taxon>Hericiaceae</taxon>
        <taxon>Hericium</taxon>
    </lineage>
</organism>
<keyword evidence="2" id="KW-1185">Reference proteome</keyword>
<name>A0A4Y9ZSF4_9AGAM</name>
<dbReference type="OrthoDB" id="5424209at2759"/>